<feature type="non-terminal residue" evidence="1">
    <location>
        <position position="1"/>
    </location>
</feature>
<reference evidence="1" key="1">
    <citation type="submission" date="2022-09" db="EMBL/GenBank/DDBJ databases">
        <title>A Global Phylogenomic Analysis of the Shiitake Genus Lentinula.</title>
        <authorList>
            <consortium name="DOE Joint Genome Institute"/>
            <person name="Sierra-Patev S."/>
            <person name="Min B."/>
            <person name="Naranjo-Ortiz M."/>
            <person name="Looney B."/>
            <person name="Konkel Z."/>
            <person name="Slot J.C."/>
            <person name="Sakamoto Y."/>
            <person name="Steenwyk J.L."/>
            <person name="Rokas A."/>
            <person name="Carro J."/>
            <person name="Camarero S."/>
            <person name="Ferreira P."/>
            <person name="Molpeceres G."/>
            <person name="Ruiz-Duenas F.J."/>
            <person name="Serrano A."/>
            <person name="Henrissat B."/>
            <person name="Drula E."/>
            <person name="Hughes K.W."/>
            <person name="Mata J.L."/>
            <person name="Ishikawa N.K."/>
            <person name="Vargas-Isla R."/>
            <person name="Ushijima S."/>
            <person name="Smith C.A."/>
            <person name="Ahrendt S."/>
            <person name="Andreopoulos W."/>
            <person name="He G."/>
            <person name="Labutti K."/>
            <person name="Lipzen A."/>
            <person name="Ng V."/>
            <person name="Riley R."/>
            <person name="Sandor L."/>
            <person name="Barry K."/>
            <person name="Martinez A.T."/>
            <person name="Xiao Y."/>
            <person name="Gibbons J.G."/>
            <person name="Terashima K."/>
            <person name="Grigoriev I.V."/>
            <person name="Hibbett D.S."/>
        </authorList>
    </citation>
    <scope>NUCLEOTIDE SEQUENCE</scope>
    <source>
        <strain evidence="1">TMI1499</strain>
    </source>
</reference>
<dbReference type="Proteomes" id="UP001163835">
    <property type="component" value="Unassembled WGS sequence"/>
</dbReference>
<sequence length="142" mass="16597">GEDYARIWPVKFGNPVQSFVEDTLHYQLENTTNNDREWDALVPGDGIIYLGDDREPHSIAMFHSLRCLNVLRKDFSSTPSPTPSELSRHCLNYLRQILTCNSDLHLAPLVGYRRNSHPDVYMCRDWTAVYKELEENRRDQSR</sequence>
<gene>
    <name evidence="1" type="ORF">F5876DRAFT_35487</name>
</gene>
<organism evidence="1 2">
    <name type="scientific">Lentinula aff. lateritia</name>
    <dbReference type="NCBI Taxonomy" id="2804960"/>
    <lineage>
        <taxon>Eukaryota</taxon>
        <taxon>Fungi</taxon>
        <taxon>Dikarya</taxon>
        <taxon>Basidiomycota</taxon>
        <taxon>Agaricomycotina</taxon>
        <taxon>Agaricomycetes</taxon>
        <taxon>Agaricomycetidae</taxon>
        <taxon>Agaricales</taxon>
        <taxon>Marasmiineae</taxon>
        <taxon>Omphalotaceae</taxon>
        <taxon>Lentinula</taxon>
    </lineage>
</organism>
<name>A0ACC1U8J5_9AGAR</name>
<protein>
    <submittedName>
        <fullName evidence="1">Uncharacterized protein</fullName>
    </submittedName>
</protein>
<proteinExistence type="predicted"/>
<comment type="caution">
    <text evidence="1">The sequence shown here is derived from an EMBL/GenBank/DDBJ whole genome shotgun (WGS) entry which is preliminary data.</text>
</comment>
<accession>A0ACC1U8J5</accession>
<keyword evidence="2" id="KW-1185">Reference proteome</keyword>
<evidence type="ECO:0000313" key="1">
    <source>
        <dbReference type="EMBL" id="KAJ3813290.1"/>
    </source>
</evidence>
<dbReference type="EMBL" id="MU794997">
    <property type="protein sequence ID" value="KAJ3813290.1"/>
    <property type="molecule type" value="Genomic_DNA"/>
</dbReference>
<evidence type="ECO:0000313" key="2">
    <source>
        <dbReference type="Proteomes" id="UP001163835"/>
    </source>
</evidence>